<gene>
    <name evidence="1" type="ORF">HLX92_24580</name>
</gene>
<feature type="non-terminal residue" evidence="1">
    <location>
        <position position="555"/>
    </location>
</feature>
<dbReference type="SUPFAM" id="SSF50249">
    <property type="entry name" value="Nucleic acid-binding proteins"/>
    <property type="match status" value="1"/>
</dbReference>
<feature type="non-terminal residue" evidence="1">
    <location>
        <position position="1"/>
    </location>
</feature>
<dbReference type="Proteomes" id="UP000523197">
    <property type="component" value="Unassembled WGS sequence"/>
</dbReference>
<comment type="caution">
    <text evidence="1">The sequence shown here is derived from an EMBL/GenBank/DDBJ whole genome shotgun (WGS) entry which is preliminary data.</text>
</comment>
<proteinExistence type="predicted"/>
<reference evidence="1 2" key="1">
    <citation type="submission" date="2020-05" db="EMBL/GenBank/DDBJ databases">
        <title>Epidemiological investigations into extended-spectrum beta-lactam resistant Escherichia coli ST457 carried by Australian Silver gulls identified clonal lineages that cause ExPEC disease.</title>
        <authorList>
            <person name="Nesporova K."/>
            <person name="Wyrsch E.R."/>
            <person name="Valcek A."/>
            <person name="Bitar I."/>
            <person name="Chaw K."/>
            <person name="Harris P."/>
            <person name="Hrabak J."/>
            <person name="Djordjevic S.P."/>
            <person name="Dolejska M."/>
        </authorList>
    </citation>
    <scope>NUCLEOTIDE SEQUENCE [LARGE SCALE GENOMIC DNA]</scope>
    <source>
        <strain evidence="1 2">CE1966</strain>
    </source>
</reference>
<protein>
    <recommendedName>
        <fullName evidence="3">Cold shock domain-containing protein</fullName>
    </recommendedName>
</protein>
<dbReference type="InterPro" id="IPR012340">
    <property type="entry name" value="NA-bd_OB-fold"/>
</dbReference>
<evidence type="ECO:0000313" key="1">
    <source>
        <dbReference type="EMBL" id="MBA1889321.1"/>
    </source>
</evidence>
<organism evidence="1 2">
    <name type="scientific">Escherichia coli</name>
    <dbReference type="NCBI Taxonomy" id="562"/>
    <lineage>
        <taxon>Bacteria</taxon>
        <taxon>Pseudomonadati</taxon>
        <taxon>Pseudomonadota</taxon>
        <taxon>Gammaproteobacteria</taxon>
        <taxon>Enterobacterales</taxon>
        <taxon>Enterobacteriaceae</taxon>
        <taxon>Escherichia</taxon>
    </lineage>
</organism>
<dbReference type="AlphaFoldDB" id="A0A8T3LFM8"/>
<sequence>GYPEYTDLLGMYFSTYKRMASGYLKKIYESDRGSFDQKFSEFLEGEVKNNREGYLGNLLQFTVHNRKKLPIIIVDNTDEFTLDFKVKVFQLCNAYRRQIKYCMLMFPVTDKSAWSFSKTDIFTIHQSRSFFLPTPSPREVFRKRIDYLNRKLVTADVVEKREYLTSKGIRIELKDVSRFAQVLEDVFVENNFTAKALGELTNYNIRSIMNLSKRVITSPVMRIEDLITSYVTTEPISYTKFVDALIRGDYEAYRTVTGDDFGIISVFKVYSEKVYSPLLTLRILALLRAIRISGRDVDERHISVYSSVNYFEALGVDVVHVQKCLAEMVSVRLIEPYYPSVSVLSDNQKIAITYKGLAHYDLATRNSVYFYQMALTTALSDPETANNIASYYKSNKPFGEITAYVRKRFSEYLLFEDAKFVSSGHDREQFECQVELLRDIKAFAIDRNGGNGAIPDNITSFLGERLVGEVERYDPEKDYGFVYVKELGHQVYFKLANVESKGIDSLYDSDVVYCTLGQGEKGVVVKSIEGFVEELNNLKVELCEVKFYNSKKGYG</sequence>
<evidence type="ECO:0000313" key="2">
    <source>
        <dbReference type="Proteomes" id="UP000523197"/>
    </source>
</evidence>
<evidence type="ECO:0008006" key="3">
    <source>
        <dbReference type="Google" id="ProtNLM"/>
    </source>
</evidence>
<accession>A0A8T3LFM8</accession>
<name>A0A8T3LFM8_ECOLX</name>
<dbReference type="Gene3D" id="2.40.50.140">
    <property type="entry name" value="Nucleic acid-binding proteins"/>
    <property type="match status" value="1"/>
</dbReference>
<dbReference type="EMBL" id="JABFNF010000062">
    <property type="protein sequence ID" value="MBA1889321.1"/>
    <property type="molecule type" value="Genomic_DNA"/>
</dbReference>